<evidence type="ECO:0000256" key="1">
    <source>
        <dbReference type="SAM" id="MobiDB-lite"/>
    </source>
</evidence>
<dbReference type="AlphaFoldDB" id="A0A840SEA1"/>
<dbReference type="Proteomes" id="UP000549457">
    <property type="component" value="Unassembled WGS sequence"/>
</dbReference>
<protein>
    <submittedName>
        <fullName evidence="3">Putative Zn finger-like uncharacterized protein</fullName>
    </submittedName>
</protein>
<evidence type="ECO:0000313" key="3">
    <source>
        <dbReference type="EMBL" id="MBB5221209.1"/>
    </source>
</evidence>
<evidence type="ECO:0000259" key="2">
    <source>
        <dbReference type="Pfam" id="PF13717"/>
    </source>
</evidence>
<keyword evidence="4" id="KW-1185">Reference proteome</keyword>
<feature type="region of interest" description="Disordered" evidence="1">
    <location>
        <begin position="57"/>
        <end position="145"/>
    </location>
</feature>
<feature type="compositionally biased region" description="Pro residues" evidence="1">
    <location>
        <begin position="107"/>
        <end position="116"/>
    </location>
</feature>
<feature type="compositionally biased region" description="Pro residues" evidence="1">
    <location>
        <begin position="67"/>
        <end position="86"/>
    </location>
</feature>
<dbReference type="NCBIfam" id="TIGR02098">
    <property type="entry name" value="MJ0042_CXXC"/>
    <property type="match status" value="1"/>
</dbReference>
<feature type="domain" description="Zinc finger/thioredoxin putative" evidence="2">
    <location>
        <begin position="1"/>
        <end position="36"/>
    </location>
</feature>
<dbReference type="EMBL" id="JACHFM010000001">
    <property type="protein sequence ID" value="MBB5221209.1"/>
    <property type="molecule type" value="Genomic_DNA"/>
</dbReference>
<proteinExistence type="predicted"/>
<dbReference type="Pfam" id="PF13717">
    <property type="entry name" value="Zn_ribbon_4"/>
    <property type="match status" value="1"/>
</dbReference>
<comment type="caution">
    <text evidence="3">The sequence shown here is derived from an EMBL/GenBank/DDBJ whole genome shotgun (WGS) entry which is preliminary data.</text>
</comment>
<dbReference type="InterPro" id="IPR011723">
    <property type="entry name" value="Znf/thioredoxin_put"/>
</dbReference>
<evidence type="ECO:0000313" key="4">
    <source>
        <dbReference type="Proteomes" id="UP000549457"/>
    </source>
</evidence>
<organism evidence="3 4">
    <name type="scientific">Amaricoccus macauensis</name>
    <dbReference type="NCBI Taxonomy" id="57001"/>
    <lineage>
        <taxon>Bacteria</taxon>
        <taxon>Pseudomonadati</taxon>
        <taxon>Pseudomonadota</taxon>
        <taxon>Alphaproteobacteria</taxon>
        <taxon>Rhodobacterales</taxon>
        <taxon>Paracoccaceae</taxon>
        <taxon>Amaricoccus</taxon>
    </lineage>
</organism>
<accession>A0A840SEA1</accession>
<gene>
    <name evidence="3" type="ORF">HNP73_001130</name>
</gene>
<sequence length="231" mass="24454">MRLTCPTCGAEYEIADAMVPAAGRHVQCTACHARWFVRGAVARQDSEDEIMQRLEARSHLRAVPTPARTPAPEPTPEPIAKTPPPDAMESPSLPAEPSPRVETTAPTPAPTPPSAPSAPVVPELKPSPRAVPAKPAERPMVASDNLALRPAPRLDLGAEPEALPAPETPPSRFARGLVVALVLAGLALSIYTWRAEIAAGLPAAAPALDVYGRAVDDLRIELDRQIDGLRD</sequence>
<reference evidence="3 4" key="1">
    <citation type="submission" date="2020-08" db="EMBL/GenBank/DDBJ databases">
        <title>Genomic Encyclopedia of Type Strains, Phase IV (KMG-IV): sequencing the most valuable type-strain genomes for metagenomic binning, comparative biology and taxonomic classification.</title>
        <authorList>
            <person name="Goeker M."/>
        </authorList>
    </citation>
    <scope>NUCLEOTIDE SEQUENCE [LARGE SCALE GENOMIC DNA]</scope>
    <source>
        <strain evidence="3 4">DSM 101730</strain>
    </source>
</reference>
<dbReference type="RefSeq" id="WP_184147602.1">
    <property type="nucleotide sequence ID" value="NZ_JACHFM010000001.1"/>
</dbReference>
<name>A0A840SEA1_9RHOB</name>